<dbReference type="RefSeq" id="WP_146655037.1">
    <property type="nucleotide sequence ID" value="NZ_CP012333.1"/>
</dbReference>
<dbReference type="EMBL" id="CP012333">
    <property type="protein sequence ID" value="AKV04422.1"/>
    <property type="molecule type" value="Genomic_DNA"/>
</dbReference>
<organism evidence="1 2">
    <name type="scientific">Labilithrix luteola</name>
    <dbReference type="NCBI Taxonomy" id="1391654"/>
    <lineage>
        <taxon>Bacteria</taxon>
        <taxon>Pseudomonadati</taxon>
        <taxon>Myxococcota</taxon>
        <taxon>Polyangia</taxon>
        <taxon>Polyangiales</taxon>
        <taxon>Labilitrichaceae</taxon>
        <taxon>Labilithrix</taxon>
    </lineage>
</organism>
<keyword evidence="2" id="KW-1185">Reference proteome</keyword>
<name>A0A0K1QFJ4_9BACT</name>
<gene>
    <name evidence="1" type="ORF">AKJ09_11085</name>
</gene>
<dbReference type="AlphaFoldDB" id="A0A0K1QFJ4"/>
<accession>A0A0K1QFJ4</accession>
<evidence type="ECO:0000313" key="2">
    <source>
        <dbReference type="Proteomes" id="UP000064967"/>
    </source>
</evidence>
<dbReference type="STRING" id="1391654.AKJ09_11085"/>
<evidence type="ECO:0000313" key="1">
    <source>
        <dbReference type="EMBL" id="AKV04422.1"/>
    </source>
</evidence>
<sequence length="233" mass="25169">MSSYVVLKLGTATLKKHAVPTHPDAADGYFALRSGRGVALLFLEASLDDLSSDDEEAAEELALHLTADLLAGHRDPRGVLVSSGNPKSEPRGKTYDQLVAELSPNGRWIPNEGAALIDVAGEDREIPVPPLPKAKPIEVYVLSPARAMRDLALQEAPLRVVCRTSRAKARPVDASTFYVPKMKALGFTTKRRVWSDGSAEELRGEKAGASLQVLAEQDGADAIFLRVTIILHR</sequence>
<dbReference type="Proteomes" id="UP000064967">
    <property type="component" value="Chromosome"/>
</dbReference>
<proteinExistence type="predicted"/>
<reference evidence="1 2" key="1">
    <citation type="submission" date="2015-08" db="EMBL/GenBank/DDBJ databases">
        <authorList>
            <person name="Babu N.S."/>
            <person name="Beckwith C.J."/>
            <person name="Beseler K.G."/>
            <person name="Brison A."/>
            <person name="Carone J.V."/>
            <person name="Caskin T.P."/>
            <person name="Diamond M."/>
            <person name="Durham M.E."/>
            <person name="Foxe J.M."/>
            <person name="Go M."/>
            <person name="Henderson B.A."/>
            <person name="Jones I.B."/>
            <person name="McGettigan J.A."/>
            <person name="Micheletti S.J."/>
            <person name="Nasrallah M.E."/>
            <person name="Ortiz D."/>
            <person name="Piller C.R."/>
            <person name="Privatt S.R."/>
            <person name="Schneider S.L."/>
            <person name="Sharp S."/>
            <person name="Smith T.C."/>
            <person name="Stanton J.D."/>
            <person name="Ullery H.E."/>
            <person name="Wilson R.J."/>
            <person name="Serrano M.G."/>
            <person name="Buck G."/>
            <person name="Lee V."/>
            <person name="Wang Y."/>
            <person name="Carvalho R."/>
            <person name="Voegtly L."/>
            <person name="Shi R."/>
            <person name="Duckworth R."/>
            <person name="Johnson A."/>
            <person name="Loviza R."/>
            <person name="Walstead R."/>
            <person name="Shah Z."/>
            <person name="Kiflezghi M."/>
            <person name="Wade K."/>
            <person name="Ball S.L."/>
            <person name="Bradley K.W."/>
            <person name="Asai D.J."/>
            <person name="Bowman C.A."/>
            <person name="Russell D.A."/>
            <person name="Pope W.H."/>
            <person name="Jacobs-Sera D."/>
            <person name="Hendrix R.W."/>
            <person name="Hatfull G.F."/>
        </authorList>
    </citation>
    <scope>NUCLEOTIDE SEQUENCE [LARGE SCALE GENOMIC DNA]</scope>
    <source>
        <strain evidence="1 2">DSM 27648</strain>
    </source>
</reference>
<protein>
    <submittedName>
        <fullName evidence="1">Uncharacterized protein</fullName>
    </submittedName>
</protein>
<dbReference type="KEGG" id="llu:AKJ09_11085"/>